<proteinExistence type="predicted"/>
<keyword evidence="3 5" id="KW-1133">Transmembrane helix</keyword>
<dbReference type="GO" id="GO:0016020">
    <property type="term" value="C:membrane"/>
    <property type="evidence" value="ECO:0007669"/>
    <property type="project" value="UniProtKB-SubCell"/>
</dbReference>
<dbReference type="Proteomes" id="UP000663868">
    <property type="component" value="Unassembled WGS sequence"/>
</dbReference>
<dbReference type="Gene3D" id="1.20.1070.10">
    <property type="entry name" value="Rhodopsin 7-helix transmembrane proteins"/>
    <property type="match status" value="1"/>
</dbReference>
<feature type="transmembrane region" description="Helical" evidence="5">
    <location>
        <begin position="124"/>
        <end position="147"/>
    </location>
</feature>
<gene>
    <name evidence="7" type="ORF">KXQ929_LOCUS42072</name>
</gene>
<dbReference type="CDD" id="cd00637">
    <property type="entry name" value="7tm_classA_rhodopsin-like"/>
    <property type="match status" value="1"/>
</dbReference>
<organism evidence="7 8">
    <name type="scientific">Adineta steineri</name>
    <dbReference type="NCBI Taxonomy" id="433720"/>
    <lineage>
        <taxon>Eukaryota</taxon>
        <taxon>Metazoa</taxon>
        <taxon>Spiralia</taxon>
        <taxon>Gnathifera</taxon>
        <taxon>Rotifera</taxon>
        <taxon>Eurotatoria</taxon>
        <taxon>Bdelloidea</taxon>
        <taxon>Adinetida</taxon>
        <taxon>Adinetidae</taxon>
        <taxon>Adineta</taxon>
    </lineage>
</organism>
<accession>A0A820DV62</accession>
<keyword evidence="2 5" id="KW-0812">Transmembrane</keyword>
<evidence type="ECO:0000256" key="4">
    <source>
        <dbReference type="ARBA" id="ARBA00023136"/>
    </source>
</evidence>
<feature type="transmembrane region" description="Helical" evidence="5">
    <location>
        <begin position="68"/>
        <end position="92"/>
    </location>
</feature>
<reference evidence="7" key="1">
    <citation type="submission" date="2021-02" db="EMBL/GenBank/DDBJ databases">
        <authorList>
            <person name="Nowell W R."/>
        </authorList>
    </citation>
    <scope>NUCLEOTIDE SEQUENCE</scope>
</reference>
<dbReference type="AlphaFoldDB" id="A0A820DV62"/>
<dbReference type="InterPro" id="IPR000276">
    <property type="entry name" value="GPCR_Rhodpsn"/>
</dbReference>
<evidence type="ECO:0000256" key="2">
    <source>
        <dbReference type="ARBA" id="ARBA00022692"/>
    </source>
</evidence>
<evidence type="ECO:0000313" key="7">
    <source>
        <dbReference type="EMBL" id="CAF4237378.1"/>
    </source>
</evidence>
<dbReference type="PROSITE" id="PS50262">
    <property type="entry name" value="G_PROTEIN_RECEP_F1_2"/>
    <property type="match status" value="1"/>
</dbReference>
<dbReference type="GO" id="GO:0004930">
    <property type="term" value="F:G protein-coupled receptor activity"/>
    <property type="evidence" value="ECO:0007669"/>
    <property type="project" value="InterPro"/>
</dbReference>
<evidence type="ECO:0000256" key="5">
    <source>
        <dbReference type="SAM" id="Phobius"/>
    </source>
</evidence>
<protein>
    <recommendedName>
        <fullName evidence="6">G-protein coupled receptors family 1 profile domain-containing protein</fullName>
    </recommendedName>
</protein>
<dbReference type="InterPro" id="IPR017452">
    <property type="entry name" value="GPCR_Rhodpsn_7TM"/>
</dbReference>
<dbReference type="Pfam" id="PF00001">
    <property type="entry name" value="7tm_1"/>
    <property type="match status" value="1"/>
</dbReference>
<keyword evidence="4 5" id="KW-0472">Membrane</keyword>
<feature type="transmembrane region" description="Helical" evidence="5">
    <location>
        <begin position="209"/>
        <end position="225"/>
    </location>
</feature>
<name>A0A820DV62_9BILA</name>
<comment type="caution">
    <text evidence="7">The sequence shown here is derived from an EMBL/GenBank/DDBJ whole genome shotgun (WGS) entry which is preliminary data.</text>
</comment>
<evidence type="ECO:0000259" key="6">
    <source>
        <dbReference type="PROSITE" id="PS50262"/>
    </source>
</evidence>
<dbReference type="EMBL" id="CAJOBB010009985">
    <property type="protein sequence ID" value="CAF4237378.1"/>
    <property type="molecule type" value="Genomic_DNA"/>
</dbReference>
<feature type="non-terminal residue" evidence="7">
    <location>
        <position position="1"/>
    </location>
</feature>
<feature type="transmembrane region" description="Helical" evidence="5">
    <location>
        <begin position="167"/>
        <end position="189"/>
    </location>
</feature>
<evidence type="ECO:0000256" key="3">
    <source>
        <dbReference type="ARBA" id="ARBA00022989"/>
    </source>
</evidence>
<feature type="domain" description="G-protein coupled receptors family 1 profile" evidence="6">
    <location>
        <begin position="1"/>
        <end position="229"/>
    </location>
</feature>
<comment type="subcellular location">
    <subcellularLocation>
        <location evidence="1">Membrane</location>
    </subcellularLocation>
</comment>
<evidence type="ECO:0000256" key="1">
    <source>
        <dbReference type="ARBA" id="ARBA00004370"/>
    </source>
</evidence>
<evidence type="ECO:0000313" key="8">
    <source>
        <dbReference type="Proteomes" id="UP000663868"/>
    </source>
</evidence>
<sequence>LLINIPMVINFLRLDGISPATGAYCKTWMYIEFTLEAVNNFLVAVISIQRHTLVFRPNLFRTRFKCYLFYYLPLLCCIIYPVTFYMGAVVFYPCDPAQWNFTLNMCGDTICFLSGSEVLATYDWIVNSGLPIIIIMLANILLIIRVIKQKSRRQKTISWSKQRRMTLQLVSISSLYLLTWLPTIITGIMQQICPSNYLYGIQEDFISDLTYLVCLTLPWMSLGLLPDFHKWILRRVQHITTRQNTIRPTI</sequence>
<dbReference type="SUPFAM" id="SSF81321">
    <property type="entry name" value="Family A G protein-coupled receptor-like"/>
    <property type="match status" value="1"/>
</dbReference>